<reference evidence="1 2" key="1">
    <citation type="journal article" date="2021" name="Nat. Plants">
        <title>The Taxus genome provides insights into paclitaxel biosynthesis.</title>
        <authorList>
            <person name="Xiong X."/>
            <person name="Gou J."/>
            <person name="Liao Q."/>
            <person name="Li Y."/>
            <person name="Zhou Q."/>
            <person name="Bi G."/>
            <person name="Li C."/>
            <person name="Du R."/>
            <person name="Wang X."/>
            <person name="Sun T."/>
            <person name="Guo L."/>
            <person name="Liang H."/>
            <person name="Lu P."/>
            <person name="Wu Y."/>
            <person name="Zhang Z."/>
            <person name="Ro D.K."/>
            <person name="Shang Y."/>
            <person name="Huang S."/>
            <person name="Yan J."/>
        </authorList>
    </citation>
    <scope>NUCLEOTIDE SEQUENCE [LARGE SCALE GENOMIC DNA]</scope>
    <source>
        <strain evidence="1">Ta-2019</strain>
    </source>
</reference>
<dbReference type="AlphaFoldDB" id="A0AA38GDM0"/>
<protein>
    <submittedName>
        <fullName evidence="1">Uncharacterized protein</fullName>
    </submittedName>
</protein>
<evidence type="ECO:0000313" key="2">
    <source>
        <dbReference type="Proteomes" id="UP000824469"/>
    </source>
</evidence>
<evidence type="ECO:0000313" key="1">
    <source>
        <dbReference type="EMBL" id="KAH9319547.1"/>
    </source>
</evidence>
<dbReference type="Proteomes" id="UP000824469">
    <property type="component" value="Unassembled WGS sequence"/>
</dbReference>
<gene>
    <name evidence="1" type="ORF">KI387_021316</name>
</gene>
<name>A0AA38GDM0_TAXCH</name>
<sequence>MEEENTPNWLSATTAKDQYEKFMREMQSKHEEFVQRMQASHEEFMQKMTQHTQNNINTKNVNMIHDANGNKGIVMGTEIPNNFQEEENDEGPNTGLLWTKSLFGAWTGSSSSTCASIAVTSSPSIGASSLPVIGSTSMPVNPCGALSMPVSGSTYCSVC</sequence>
<organism evidence="1 2">
    <name type="scientific">Taxus chinensis</name>
    <name type="common">Chinese yew</name>
    <name type="synonym">Taxus wallichiana var. chinensis</name>
    <dbReference type="NCBI Taxonomy" id="29808"/>
    <lineage>
        <taxon>Eukaryota</taxon>
        <taxon>Viridiplantae</taxon>
        <taxon>Streptophyta</taxon>
        <taxon>Embryophyta</taxon>
        <taxon>Tracheophyta</taxon>
        <taxon>Spermatophyta</taxon>
        <taxon>Pinopsida</taxon>
        <taxon>Pinidae</taxon>
        <taxon>Conifers II</taxon>
        <taxon>Cupressales</taxon>
        <taxon>Taxaceae</taxon>
        <taxon>Taxus</taxon>
    </lineage>
</organism>
<comment type="caution">
    <text evidence="1">The sequence shown here is derived from an EMBL/GenBank/DDBJ whole genome shotgun (WGS) entry which is preliminary data.</text>
</comment>
<accession>A0AA38GDM0</accession>
<keyword evidence="2" id="KW-1185">Reference proteome</keyword>
<dbReference type="EMBL" id="JAHRHJ020000004">
    <property type="protein sequence ID" value="KAH9319547.1"/>
    <property type="molecule type" value="Genomic_DNA"/>
</dbReference>
<feature type="non-terminal residue" evidence="1">
    <location>
        <position position="159"/>
    </location>
</feature>
<proteinExistence type="predicted"/>